<keyword evidence="3" id="KW-1185">Reference proteome</keyword>
<evidence type="ECO:0000313" key="2">
    <source>
        <dbReference type="EMBL" id="KAJ8451503.1"/>
    </source>
</evidence>
<dbReference type="AlphaFoldDB" id="A0A9Q1KZ13"/>
<feature type="region of interest" description="Disordered" evidence="1">
    <location>
        <begin position="146"/>
        <end position="166"/>
    </location>
</feature>
<accession>A0A9Q1KZ13</accession>
<reference evidence="2" key="1">
    <citation type="submission" date="2022-04" db="EMBL/GenBank/DDBJ databases">
        <title>Carnegiea gigantea Genome sequencing and assembly v2.</title>
        <authorList>
            <person name="Copetti D."/>
            <person name="Sanderson M.J."/>
            <person name="Burquez A."/>
            <person name="Wojciechowski M.F."/>
        </authorList>
    </citation>
    <scope>NUCLEOTIDE SEQUENCE</scope>
    <source>
        <strain evidence="2">SGP5-SGP5p</strain>
        <tissue evidence="2">Aerial part</tissue>
    </source>
</reference>
<gene>
    <name evidence="2" type="ORF">Cgig2_018137</name>
</gene>
<sequence>MGQRIRSSVCHYGAIRVALKQVQEAVIIEKIKATERQLEPIRGFEYEPTPGYATSYQQARGQHPQRDVNALLGGDARRIIEAKQAMRKAQNSVAPSHSVTTPYVFKGQGAEGYEQQEECSRLRFSEAGGSEETILLLLKPVGRTLTRTRVPRSTHPSSERQVPRRE</sequence>
<comment type="caution">
    <text evidence="2">The sequence shown here is derived from an EMBL/GenBank/DDBJ whole genome shotgun (WGS) entry which is preliminary data.</text>
</comment>
<dbReference type="EMBL" id="JAKOGI010000008">
    <property type="protein sequence ID" value="KAJ8451503.1"/>
    <property type="molecule type" value="Genomic_DNA"/>
</dbReference>
<proteinExistence type="predicted"/>
<feature type="compositionally biased region" description="Basic and acidic residues" evidence="1">
    <location>
        <begin position="157"/>
        <end position="166"/>
    </location>
</feature>
<evidence type="ECO:0000256" key="1">
    <source>
        <dbReference type="SAM" id="MobiDB-lite"/>
    </source>
</evidence>
<evidence type="ECO:0000313" key="3">
    <source>
        <dbReference type="Proteomes" id="UP001153076"/>
    </source>
</evidence>
<organism evidence="2 3">
    <name type="scientific">Carnegiea gigantea</name>
    <dbReference type="NCBI Taxonomy" id="171969"/>
    <lineage>
        <taxon>Eukaryota</taxon>
        <taxon>Viridiplantae</taxon>
        <taxon>Streptophyta</taxon>
        <taxon>Embryophyta</taxon>
        <taxon>Tracheophyta</taxon>
        <taxon>Spermatophyta</taxon>
        <taxon>Magnoliopsida</taxon>
        <taxon>eudicotyledons</taxon>
        <taxon>Gunneridae</taxon>
        <taxon>Pentapetalae</taxon>
        <taxon>Caryophyllales</taxon>
        <taxon>Cactineae</taxon>
        <taxon>Cactaceae</taxon>
        <taxon>Cactoideae</taxon>
        <taxon>Echinocereeae</taxon>
        <taxon>Carnegiea</taxon>
    </lineage>
</organism>
<protein>
    <submittedName>
        <fullName evidence="2">Uncharacterized protein</fullName>
    </submittedName>
</protein>
<dbReference type="Proteomes" id="UP001153076">
    <property type="component" value="Unassembled WGS sequence"/>
</dbReference>
<name>A0A9Q1KZ13_9CARY</name>